<comment type="caution">
    <text evidence="5">The sequence shown here is derived from an EMBL/GenBank/DDBJ whole genome shotgun (WGS) entry which is preliminary data.</text>
</comment>
<dbReference type="GO" id="GO:0005524">
    <property type="term" value="F:ATP binding"/>
    <property type="evidence" value="ECO:0007669"/>
    <property type="project" value="UniProtKB-KW"/>
</dbReference>
<keyword evidence="1" id="KW-0813">Transport</keyword>
<dbReference type="Pfam" id="PF00005">
    <property type="entry name" value="ABC_tran"/>
    <property type="match status" value="1"/>
</dbReference>
<dbReference type="AlphaFoldDB" id="A0A317EWZ8"/>
<keyword evidence="6" id="KW-1185">Reference proteome</keyword>
<sequence length="210" mass="23590">MLYFNKFIKSYGSRTIVKIEEMELSNGIYWLKGVNGSGKSTLLKSVCGFLHFEGEISLNNISLKNSGVDYRKKINFADAEPIYPEFLTGNEMIKLFLKAKSGSITQAEYYIQSMDMGSYLNNPLGTYSSGMLKKLSLVLAFLGTPTLICLDEPLITIDTHSLSVLYQWIKEKYEKENTGFILSSHQPLDLSVFNKVSTLSLKDGKLHPSN</sequence>
<dbReference type="GO" id="GO:0016887">
    <property type="term" value="F:ATP hydrolysis activity"/>
    <property type="evidence" value="ECO:0007669"/>
    <property type="project" value="InterPro"/>
</dbReference>
<evidence type="ECO:0000256" key="1">
    <source>
        <dbReference type="ARBA" id="ARBA00022448"/>
    </source>
</evidence>
<evidence type="ECO:0000256" key="2">
    <source>
        <dbReference type="ARBA" id="ARBA00022741"/>
    </source>
</evidence>
<organism evidence="5 6">
    <name type="scientific">Pedobacter paludis</name>
    <dbReference type="NCBI Taxonomy" id="2203212"/>
    <lineage>
        <taxon>Bacteria</taxon>
        <taxon>Pseudomonadati</taxon>
        <taxon>Bacteroidota</taxon>
        <taxon>Sphingobacteriia</taxon>
        <taxon>Sphingobacteriales</taxon>
        <taxon>Sphingobacteriaceae</taxon>
        <taxon>Pedobacter</taxon>
    </lineage>
</organism>
<dbReference type="PANTHER" id="PTHR42939">
    <property type="entry name" value="ABC TRANSPORTER ATP-BINDING PROTEIN ALBC-RELATED"/>
    <property type="match status" value="1"/>
</dbReference>
<dbReference type="InterPro" id="IPR051782">
    <property type="entry name" value="ABC_Transporter_VariousFunc"/>
</dbReference>
<dbReference type="Proteomes" id="UP000245391">
    <property type="component" value="Unassembled WGS sequence"/>
</dbReference>
<dbReference type="OrthoDB" id="9801987at2"/>
<dbReference type="RefSeq" id="WP_109931593.1">
    <property type="nucleotide sequence ID" value="NZ_QGNY01000007.1"/>
</dbReference>
<protein>
    <submittedName>
        <fullName evidence="5">ABC transporter</fullName>
    </submittedName>
</protein>
<reference evidence="6" key="1">
    <citation type="submission" date="2018-05" db="EMBL/GenBank/DDBJ databases">
        <title>Pedobacter paludis sp. nov., isolated from wetland soil.</title>
        <authorList>
            <person name="Zhang Y."/>
        </authorList>
    </citation>
    <scope>NUCLEOTIDE SEQUENCE [LARGE SCALE GENOMIC DNA]</scope>
    <source>
        <strain evidence="6">R-8</strain>
    </source>
</reference>
<evidence type="ECO:0000256" key="3">
    <source>
        <dbReference type="ARBA" id="ARBA00022840"/>
    </source>
</evidence>
<dbReference type="PANTHER" id="PTHR42939:SF1">
    <property type="entry name" value="ABC TRANSPORTER ATP-BINDING PROTEIN ALBC-RELATED"/>
    <property type="match status" value="1"/>
</dbReference>
<name>A0A317EWZ8_9SPHI</name>
<gene>
    <name evidence="5" type="ORF">DF947_18235</name>
</gene>
<dbReference type="SUPFAM" id="SSF52540">
    <property type="entry name" value="P-loop containing nucleoside triphosphate hydrolases"/>
    <property type="match status" value="1"/>
</dbReference>
<dbReference type="InterPro" id="IPR003439">
    <property type="entry name" value="ABC_transporter-like_ATP-bd"/>
</dbReference>
<dbReference type="InterPro" id="IPR027417">
    <property type="entry name" value="P-loop_NTPase"/>
</dbReference>
<evidence type="ECO:0000313" key="6">
    <source>
        <dbReference type="Proteomes" id="UP000245391"/>
    </source>
</evidence>
<proteinExistence type="predicted"/>
<dbReference type="Gene3D" id="3.40.50.300">
    <property type="entry name" value="P-loop containing nucleotide triphosphate hydrolases"/>
    <property type="match status" value="1"/>
</dbReference>
<accession>A0A317EWZ8</accession>
<dbReference type="PROSITE" id="PS00211">
    <property type="entry name" value="ABC_TRANSPORTER_1"/>
    <property type="match status" value="1"/>
</dbReference>
<feature type="domain" description="ABC transporter" evidence="4">
    <location>
        <begin position="28"/>
        <end position="154"/>
    </location>
</feature>
<evidence type="ECO:0000313" key="5">
    <source>
        <dbReference type="EMBL" id="PWS30367.1"/>
    </source>
</evidence>
<dbReference type="EMBL" id="QGNY01000007">
    <property type="protein sequence ID" value="PWS30367.1"/>
    <property type="molecule type" value="Genomic_DNA"/>
</dbReference>
<keyword evidence="3" id="KW-0067">ATP-binding</keyword>
<dbReference type="InterPro" id="IPR017871">
    <property type="entry name" value="ABC_transporter-like_CS"/>
</dbReference>
<evidence type="ECO:0000259" key="4">
    <source>
        <dbReference type="Pfam" id="PF00005"/>
    </source>
</evidence>
<keyword evidence="2" id="KW-0547">Nucleotide-binding</keyword>